<dbReference type="AlphaFoldDB" id="A0A315XZB2"/>
<dbReference type="RefSeq" id="WP_109726676.1">
    <property type="nucleotide sequence ID" value="NZ_QGDI01000007.1"/>
</dbReference>
<dbReference type="OrthoDB" id="1818036at2"/>
<reference evidence="1 2" key="1">
    <citation type="submission" date="2018-05" db="EMBL/GenBank/DDBJ databases">
        <title>The Hungate 1000. A catalogue of reference genomes from the rumen microbiome.</title>
        <authorList>
            <person name="Kelly W."/>
        </authorList>
    </citation>
    <scope>NUCLEOTIDE SEQUENCE [LARGE SCALE GENOMIC DNA]</scope>
    <source>
        <strain evidence="1 2">SAb67</strain>
    </source>
</reference>
<evidence type="ECO:0000313" key="2">
    <source>
        <dbReference type="Proteomes" id="UP000245720"/>
    </source>
</evidence>
<proteinExistence type="predicted"/>
<evidence type="ECO:0000313" key="1">
    <source>
        <dbReference type="EMBL" id="PWJ12219.1"/>
    </source>
</evidence>
<organism evidence="1 2">
    <name type="scientific">Ruminococcus flavefaciens</name>
    <dbReference type="NCBI Taxonomy" id="1265"/>
    <lineage>
        <taxon>Bacteria</taxon>
        <taxon>Bacillati</taxon>
        <taxon>Bacillota</taxon>
        <taxon>Clostridia</taxon>
        <taxon>Eubacteriales</taxon>
        <taxon>Oscillospiraceae</taxon>
        <taxon>Ruminococcus</taxon>
    </lineage>
</organism>
<gene>
    <name evidence="1" type="ORF">IE37_01909</name>
</gene>
<protein>
    <submittedName>
        <fullName evidence="1">Uncharacterized protein</fullName>
    </submittedName>
</protein>
<dbReference type="Proteomes" id="UP000245720">
    <property type="component" value="Unassembled WGS sequence"/>
</dbReference>
<comment type="caution">
    <text evidence="1">The sequence shown here is derived from an EMBL/GenBank/DDBJ whole genome shotgun (WGS) entry which is preliminary data.</text>
</comment>
<sequence length="276" mass="32532">MDVYSFLNSKDVEAHCRKLDHQFNSIEASFVISRCYRLSIKEKHSAFCKLMETMPDMKLPEKLSFKLDDLSLFHSLSEKIKLEAAMLDKISRGNEKTVYTYSLFNAETKDERRNDQVFSTFERAKKAAEDNAENELIIIRMAETDTQNTVKCYLNREHEIGEIDVRDEEYNDAVCFLEDIWIFIPTPFEKGDLLYMPVKDIALSAIWSNIPMLLTFIDHWNKDEKHIKHRKEYGDSSDMTAFGYWIDPDGKVYHDCCHAYQDLEYYRGKLIEVHEK</sequence>
<name>A0A315XZB2_RUMFL</name>
<accession>A0A315XZB2</accession>
<dbReference type="EMBL" id="QGDI01000007">
    <property type="protein sequence ID" value="PWJ12219.1"/>
    <property type="molecule type" value="Genomic_DNA"/>
</dbReference>